<name>A0ABD1LFB0_9FABA</name>
<keyword evidence="3" id="KW-1185">Reference proteome</keyword>
<dbReference type="PANTHER" id="PTHR48154:SF1">
    <property type="entry name" value="PROTEIN, PUTATIVE-RELATED"/>
    <property type="match status" value="1"/>
</dbReference>
<reference evidence="2 3" key="1">
    <citation type="submission" date="2024-08" db="EMBL/GenBank/DDBJ databases">
        <title>Insights into the chromosomal genome structure of Flemingia macrophylla.</title>
        <authorList>
            <person name="Ding Y."/>
            <person name="Zhao Y."/>
            <person name="Bi W."/>
            <person name="Wu M."/>
            <person name="Zhao G."/>
            <person name="Gong Y."/>
            <person name="Li W."/>
            <person name="Zhang P."/>
        </authorList>
    </citation>
    <scope>NUCLEOTIDE SEQUENCE [LARGE SCALE GENOMIC DNA]</scope>
    <source>
        <strain evidence="2">DYQJB</strain>
        <tissue evidence="2">Leaf</tissue>
    </source>
</reference>
<dbReference type="EMBL" id="JBGMDY010000009">
    <property type="protein sequence ID" value="KAL2322209.1"/>
    <property type="molecule type" value="Genomic_DNA"/>
</dbReference>
<evidence type="ECO:0000259" key="1">
    <source>
        <dbReference type="Pfam" id="PF24924"/>
    </source>
</evidence>
<feature type="domain" description="DUF7745" evidence="1">
    <location>
        <begin position="27"/>
        <end position="134"/>
    </location>
</feature>
<dbReference type="PANTHER" id="PTHR48154">
    <property type="entry name" value="PROTEIN, PUTATIVE-RELATED"/>
    <property type="match status" value="1"/>
</dbReference>
<dbReference type="InterPro" id="IPR056647">
    <property type="entry name" value="DUF7745"/>
</dbReference>
<proteinExistence type="predicted"/>
<organism evidence="2 3">
    <name type="scientific">Flemingia macrophylla</name>
    <dbReference type="NCBI Taxonomy" id="520843"/>
    <lineage>
        <taxon>Eukaryota</taxon>
        <taxon>Viridiplantae</taxon>
        <taxon>Streptophyta</taxon>
        <taxon>Embryophyta</taxon>
        <taxon>Tracheophyta</taxon>
        <taxon>Spermatophyta</taxon>
        <taxon>Magnoliopsida</taxon>
        <taxon>eudicotyledons</taxon>
        <taxon>Gunneridae</taxon>
        <taxon>Pentapetalae</taxon>
        <taxon>rosids</taxon>
        <taxon>fabids</taxon>
        <taxon>Fabales</taxon>
        <taxon>Fabaceae</taxon>
        <taxon>Papilionoideae</taxon>
        <taxon>50 kb inversion clade</taxon>
        <taxon>NPAAA clade</taxon>
        <taxon>indigoferoid/millettioid clade</taxon>
        <taxon>Phaseoleae</taxon>
        <taxon>Flemingia</taxon>
    </lineage>
</organism>
<comment type="caution">
    <text evidence="2">The sequence shown here is derived from an EMBL/GenBank/DDBJ whole genome shotgun (WGS) entry which is preliminary data.</text>
</comment>
<dbReference type="Pfam" id="PF24924">
    <property type="entry name" value="DUF7745"/>
    <property type="match status" value="1"/>
</dbReference>
<evidence type="ECO:0000313" key="3">
    <source>
        <dbReference type="Proteomes" id="UP001603857"/>
    </source>
</evidence>
<sequence>MLIQPSLGFWSTFGALICTALSSPSLIWVANLIKLPPHQSALVGNENIKGWKFKALKDHLITLASIEDWVAFNKTLALIVFGTILFPFHTDTVDHMSMDAFFAWDVHSKSPIPTILADTMLSVDFCHQKQGKTLRGSSTLVATRQKMIGRLSCRDAMVSRF</sequence>
<protein>
    <recommendedName>
        <fullName evidence="1">DUF7745 domain-containing protein</fullName>
    </recommendedName>
</protein>
<accession>A0ABD1LFB0</accession>
<dbReference type="AlphaFoldDB" id="A0ABD1LFB0"/>
<evidence type="ECO:0000313" key="2">
    <source>
        <dbReference type="EMBL" id="KAL2322209.1"/>
    </source>
</evidence>
<gene>
    <name evidence="2" type="ORF">Fmac_026588</name>
</gene>
<dbReference type="Proteomes" id="UP001603857">
    <property type="component" value="Unassembled WGS sequence"/>
</dbReference>